<dbReference type="InterPro" id="IPR032284">
    <property type="entry name" value="RecQ_Zn-bd"/>
</dbReference>
<dbReference type="Gene3D" id="1.10.10.10">
    <property type="entry name" value="Winged helix-like DNA-binding domain superfamily/Winged helix DNA-binding domain"/>
    <property type="match status" value="1"/>
</dbReference>
<dbReference type="InterPro" id="IPR027417">
    <property type="entry name" value="P-loop_NTPase"/>
</dbReference>
<keyword evidence="4 11" id="KW-0378">Hydrolase</keyword>
<dbReference type="Pfam" id="PF00270">
    <property type="entry name" value="DEAD"/>
    <property type="match status" value="1"/>
</dbReference>
<dbReference type="InterPro" id="IPR004589">
    <property type="entry name" value="DNA_helicase_ATP-dep_RecQ"/>
</dbReference>
<keyword evidence="5 11" id="KW-0347">Helicase</keyword>
<dbReference type="SMART" id="SM00956">
    <property type="entry name" value="RQC"/>
    <property type="match status" value="1"/>
</dbReference>
<gene>
    <name evidence="14" type="ORF">BCR32DRAFT_262000</name>
</gene>
<evidence type="ECO:0000256" key="3">
    <source>
        <dbReference type="ARBA" id="ARBA00022741"/>
    </source>
</evidence>
<dbReference type="GO" id="GO:0005694">
    <property type="term" value="C:chromosome"/>
    <property type="evidence" value="ECO:0007669"/>
    <property type="project" value="TreeGrafter"/>
</dbReference>
<dbReference type="NCBIfam" id="TIGR00614">
    <property type="entry name" value="recQ_fam"/>
    <property type="match status" value="1"/>
</dbReference>
<dbReference type="SMART" id="SM00487">
    <property type="entry name" value="DEXDc"/>
    <property type="match status" value="1"/>
</dbReference>
<dbReference type="GO" id="GO:0043138">
    <property type="term" value="F:3'-5' DNA helicase activity"/>
    <property type="evidence" value="ECO:0007669"/>
    <property type="project" value="UniProtKB-EC"/>
</dbReference>
<sequence length="556" mass="63756">MDEMNAIALEEFNNSIEVVEINNKDNSNDNSLIEIEQSNFTVPNDSRINLANKSSRFSRTDYPWSEQVNDVLHNQFNLPSFRPNQLEAINATLSGHDCFILMPTGGGKSLCYMLPSVIDSGKTSGLTIVISPLISLMYDQVRSLQSKNIDSFALTGSLSAKKKKLLFNELVSENISAKVLFITPEMLNRSDKFRISLDYLYEKRKIARFVIDEAHCLSEWGHDFRPDYKELHIFRECYPEIPIMALTATANSKRIYEVRQKTKNIDEDIYAFISMYYQGQSGIIYCLSQRNCEDLAMKLKKKYGISAEFYHAGLDESDRNTIQHLWSINQIQIIVATIAFGMGIDKPDVRFVIHYSLPKSMEGYYQETGRAGRDGKNSHCVLFFSYGDKKTLDHMIDMSEGSYAQKERLRSNLREMVSFCEDKISCRRQKILEYFGEKITPEVCNKTCDNCRLKSKDNYIVRDFTKESISILKLVKSLKYADVTLITLVAIWRGSKSVRITKDNYDKLPNYGEGKEYSNSMADKLIHNLINQEILKEVVKATYSGFNASYIVVGFI</sequence>
<proteinExistence type="inferred from homology"/>
<keyword evidence="15" id="KW-1185">Reference proteome</keyword>
<dbReference type="CDD" id="cd18794">
    <property type="entry name" value="SF2_C_RecQ"/>
    <property type="match status" value="1"/>
</dbReference>
<dbReference type="OrthoDB" id="10261556at2759"/>
<protein>
    <recommendedName>
        <fullName evidence="11">ATP-dependent DNA helicase</fullName>
        <ecNumber evidence="11">5.6.2.4</ecNumber>
    </recommendedName>
</protein>
<dbReference type="InterPro" id="IPR018982">
    <property type="entry name" value="RQC_domain"/>
</dbReference>
<comment type="catalytic activity">
    <reaction evidence="11">
        <text>ATP + H2O = ADP + phosphate + H(+)</text>
        <dbReference type="Rhea" id="RHEA:13065"/>
        <dbReference type="ChEBI" id="CHEBI:15377"/>
        <dbReference type="ChEBI" id="CHEBI:15378"/>
        <dbReference type="ChEBI" id="CHEBI:30616"/>
        <dbReference type="ChEBI" id="CHEBI:43474"/>
        <dbReference type="ChEBI" id="CHEBI:456216"/>
    </reaction>
</comment>
<dbReference type="Gene3D" id="3.40.50.300">
    <property type="entry name" value="P-loop containing nucleotide triphosphate hydrolases"/>
    <property type="match status" value="2"/>
</dbReference>
<dbReference type="FunFam" id="3.40.50.300:FF:003558">
    <property type="entry name" value="Predicted protein"/>
    <property type="match status" value="1"/>
</dbReference>
<dbReference type="Pfam" id="PF16124">
    <property type="entry name" value="RecQ_Zn_bind"/>
    <property type="match status" value="1"/>
</dbReference>
<evidence type="ECO:0000256" key="10">
    <source>
        <dbReference type="ARBA" id="ARBA00034617"/>
    </source>
</evidence>
<dbReference type="InterPro" id="IPR011545">
    <property type="entry name" value="DEAD/DEAH_box_helicase_dom"/>
</dbReference>
<dbReference type="InterPro" id="IPR002464">
    <property type="entry name" value="DNA/RNA_helicase_DEAH_CS"/>
</dbReference>
<dbReference type="InterPro" id="IPR001650">
    <property type="entry name" value="Helicase_C-like"/>
</dbReference>
<keyword evidence="6 11" id="KW-0067">ATP-binding</keyword>
<reference evidence="14 15" key="2">
    <citation type="submission" date="2016-08" db="EMBL/GenBank/DDBJ databases">
        <title>Pervasive Adenine N6-methylation of Active Genes in Fungi.</title>
        <authorList>
            <consortium name="DOE Joint Genome Institute"/>
            <person name="Mondo S.J."/>
            <person name="Dannebaum R.O."/>
            <person name="Kuo R.C."/>
            <person name="Labutti K."/>
            <person name="Haridas S."/>
            <person name="Kuo A."/>
            <person name="Salamov A."/>
            <person name="Ahrendt S.R."/>
            <person name="Lipzen A."/>
            <person name="Sullivan W."/>
            <person name="Andreopoulos W.B."/>
            <person name="Clum A."/>
            <person name="Lindquist E."/>
            <person name="Daum C."/>
            <person name="Ramamoorthy G.K."/>
            <person name="Gryganskyi A."/>
            <person name="Culley D."/>
            <person name="Magnuson J.K."/>
            <person name="James T.Y."/>
            <person name="O'Malley M.A."/>
            <person name="Stajich J.E."/>
            <person name="Spatafora J.W."/>
            <person name="Visel A."/>
            <person name="Grigoriev I.V."/>
        </authorList>
    </citation>
    <scope>NUCLEOTIDE SEQUENCE [LARGE SCALE GENOMIC DNA]</scope>
    <source>
        <strain evidence="14 15">S4</strain>
    </source>
</reference>
<dbReference type="STRING" id="1754192.A0A1Y1VYA0"/>
<reference evidence="14 15" key="1">
    <citation type="submission" date="2016-08" db="EMBL/GenBank/DDBJ databases">
        <title>A Parts List for Fungal Cellulosomes Revealed by Comparative Genomics.</title>
        <authorList>
            <consortium name="DOE Joint Genome Institute"/>
            <person name="Haitjema C.H."/>
            <person name="Gilmore S.P."/>
            <person name="Henske J.K."/>
            <person name="Solomon K.V."/>
            <person name="De Groot R."/>
            <person name="Kuo A."/>
            <person name="Mondo S.J."/>
            <person name="Salamov A.A."/>
            <person name="Labutti K."/>
            <person name="Zhao Z."/>
            <person name="Chiniquy J."/>
            <person name="Barry K."/>
            <person name="Brewer H.M."/>
            <person name="Purvine S.O."/>
            <person name="Wright A.T."/>
            <person name="Boxma B."/>
            <person name="Van Alen T."/>
            <person name="Hackstein J.H."/>
            <person name="Baker S.E."/>
            <person name="Grigoriev I.V."/>
            <person name="O'Malley M.A."/>
        </authorList>
    </citation>
    <scope>NUCLEOTIDE SEQUENCE [LARGE SCALE GENOMIC DNA]</scope>
    <source>
        <strain evidence="14 15">S4</strain>
    </source>
</reference>
<keyword evidence="8" id="KW-0413">Isomerase</keyword>
<dbReference type="PANTHER" id="PTHR13710">
    <property type="entry name" value="DNA HELICASE RECQ FAMILY MEMBER"/>
    <property type="match status" value="1"/>
</dbReference>
<dbReference type="GO" id="GO:0005524">
    <property type="term" value="F:ATP binding"/>
    <property type="evidence" value="ECO:0007669"/>
    <property type="project" value="UniProtKB-KW"/>
</dbReference>
<comment type="subcellular location">
    <subcellularLocation>
        <location evidence="1 11">Nucleus</location>
    </subcellularLocation>
</comment>
<dbReference type="GO" id="GO:0005634">
    <property type="term" value="C:nucleus"/>
    <property type="evidence" value="ECO:0007669"/>
    <property type="project" value="UniProtKB-SubCell"/>
</dbReference>
<dbReference type="Pfam" id="PF00271">
    <property type="entry name" value="Helicase_C"/>
    <property type="match status" value="1"/>
</dbReference>
<comment type="similarity">
    <text evidence="2 11">Belongs to the helicase family. RecQ subfamily.</text>
</comment>
<feature type="domain" description="Helicase C-terminal" evidence="13">
    <location>
        <begin position="257"/>
        <end position="417"/>
    </location>
</feature>
<evidence type="ECO:0000256" key="11">
    <source>
        <dbReference type="RuleBase" id="RU364117"/>
    </source>
</evidence>
<evidence type="ECO:0000256" key="6">
    <source>
        <dbReference type="ARBA" id="ARBA00022840"/>
    </source>
</evidence>
<dbReference type="GO" id="GO:0003677">
    <property type="term" value="F:DNA binding"/>
    <property type="evidence" value="ECO:0007669"/>
    <property type="project" value="UniProtKB-KW"/>
</dbReference>
<organism evidence="14 15">
    <name type="scientific">Anaeromyces robustus</name>
    <dbReference type="NCBI Taxonomy" id="1754192"/>
    <lineage>
        <taxon>Eukaryota</taxon>
        <taxon>Fungi</taxon>
        <taxon>Fungi incertae sedis</taxon>
        <taxon>Chytridiomycota</taxon>
        <taxon>Chytridiomycota incertae sedis</taxon>
        <taxon>Neocallimastigomycetes</taxon>
        <taxon>Neocallimastigales</taxon>
        <taxon>Neocallimastigaceae</taxon>
        <taxon>Anaeromyces</taxon>
    </lineage>
</organism>
<evidence type="ECO:0000256" key="8">
    <source>
        <dbReference type="ARBA" id="ARBA00023235"/>
    </source>
</evidence>
<keyword evidence="3 11" id="KW-0547">Nucleotide-binding</keyword>
<dbReference type="CDD" id="cd17920">
    <property type="entry name" value="DEXHc_RecQ"/>
    <property type="match status" value="1"/>
</dbReference>
<dbReference type="SMART" id="SM00490">
    <property type="entry name" value="HELICc"/>
    <property type="match status" value="1"/>
</dbReference>
<accession>A0A1Y1VYA0</accession>
<name>A0A1Y1VYA0_9FUNG</name>
<dbReference type="GO" id="GO:0009378">
    <property type="term" value="F:four-way junction helicase activity"/>
    <property type="evidence" value="ECO:0007669"/>
    <property type="project" value="TreeGrafter"/>
</dbReference>
<dbReference type="FunFam" id="3.40.50.300:FF:000296">
    <property type="entry name" value="ATP-dependent DNA helicase RecQ"/>
    <property type="match status" value="1"/>
</dbReference>
<evidence type="ECO:0000256" key="7">
    <source>
        <dbReference type="ARBA" id="ARBA00023125"/>
    </source>
</evidence>
<evidence type="ECO:0000256" key="5">
    <source>
        <dbReference type="ARBA" id="ARBA00022806"/>
    </source>
</evidence>
<comment type="caution">
    <text evidence="14">The sequence shown here is derived from an EMBL/GenBank/DDBJ whole genome shotgun (WGS) entry which is preliminary data.</text>
</comment>
<evidence type="ECO:0000256" key="9">
    <source>
        <dbReference type="ARBA" id="ARBA00023242"/>
    </source>
</evidence>
<dbReference type="EMBL" id="MCFG01000446">
    <property type="protein sequence ID" value="ORX66238.1"/>
    <property type="molecule type" value="Genomic_DNA"/>
</dbReference>
<evidence type="ECO:0000256" key="2">
    <source>
        <dbReference type="ARBA" id="ARBA00005446"/>
    </source>
</evidence>
<dbReference type="InterPro" id="IPR036390">
    <property type="entry name" value="WH_DNA-bd_sf"/>
</dbReference>
<dbReference type="PANTHER" id="PTHR13710:SF153">
    <property type="entry name" value="RECQ-LIKE DNA HELICASE BLM"/>
    <property type="match status" value="1"/>
</dbReference>
<evidence type="ECO:0000259" key="13">
    <source>
        <dbReference type="PROSITE" id="PS51194"/>
    </source>
</evidence>
<dbReference type="EC" id="5.6.2.4" evidence="11"/>
<evidence type="ECO:0000259" key="12">
    <source>
        <dbReference type="PROSITE" id="PS51192"/>
    </source>
</evidence>
<dbReference type="GO" id="GO:0000724">
    <property type="term" value="P:double-strand break repair via homologous recombination"/>
    <property type="evidence" value="ECO:0007669"/>
    <property type="project" value="TreeGrafter"/>
</dbReference>
<keyword evidence="7" id="KW-0238">DNA-binding</keyword>
<dbReference type="GO" id="GO:0006260">
    <property type="term" value="P:DNA replication"/>
    <property type="evidence" value="ECO:0007669"/>
    <property type="project" value="InterPro"/>
</dbReference>
<evidence type="ECO:0000256" key="1">
    <source>
        <dbReference type="ARBA" id="ARBA00004123"/>
    </source>
</evidence>
<dbReference type="AlphaFoldDB" id="A0A1Y1VYA0"/>
<evidence type="ECO:0000313" key="15">
    <source>
        <dbReference type="Proteomes" id="UP000193944"/>
    </source>
</evidence>
<keyword evidence="9 11" id="KW-0539">Nucleus</keyword>
<dbReference type="InterPro" id="IPR014001">
    <property type="entry name" value="Helicase_ATP-bd"/>
</dbReference>
<dbReference type="Proteomes" id="UP000193944">
    <property type="component" value="Unassembled WGS sequence"/>
</dbReference>
<dbReference type="PROSITE" id="PS51194">
    <property type="entry name" value="HELICASE_CTER"/>
    <property type="match status" value="1"/>
</dbReference>
<dbReference type="Pfam" id="PF09382">
    <property type="entry name" value="RQC"/>
    <property type="match status" value="1"/>
</dbReference>
<dbReference type="PROSITE" id="PS51192">
    <property type="entry name" value="HELICASE_ATP_BIND_1"/>
    <property type="match status" value="1"/>
</dbReference>
<dbReference type="InterPro" id="IPR036388">
    <property type="entry name" value="WH-like_DNA-bd_sf"/>
</dbReference>
<dbReference type="SUPFAM" id="SSF46785">
    <property type="entry name" value="Winged helix' DNA-binding domain"/>
    <property type="match status" value="1"/>
</dbReference>
<evidence type="ECO:0000313" key="14">
    <source>
        <dbReference type="EMBL" id="ORX66238.1"/>
    </source>
</evidence>
<comment type="catalytic activity">
    <reaction evidence="10 11">
        <text>Couples ATP hydrolysis with the unwinding of duplex DNA by translocating in the 3'-5' direction.</text>
        <dbReference type="EC" id="5.6.2.4"/>
    </reaction>
</comment>
<dbReference type="GO" id="GO:0005737">
    <property type="term" value="C:cytoplasm"/>
    <property type="evidence" value="ECO:0007669"/>
    <property type="project" value="TreeGrafter"/>
</dbReference>
<evidence type="ECO:0000256" key="4">
    <source>
        <dbReference type="ARBA" id="ARBA00022801"/>
    </source>
</evidence>
<dbReference type="SUPFAM" id="SSF52540">
    <property type="entry name" value="P-loop containing nucleoside triphosphate hydrolases"/>
    <property type="match status" value="1"/>
</dbReference>
<feature type="domain" description="Helicase ATP-binding" evidence="12">
    <location>
        <begin position="89"/>
        <end position="268"/>
    </location>
</feature>
<dbReference type="GO" id="GO:0016887">
    <property type="term" value="F:ATP hydrolysis activity"/>
    <property type="evidence" value="ECO:0007669"/>
    <property type="project" value="RHEA"/>
</dbReference>
<dbReference type="PROSITE" id="PS00690">
    <property type="entry name" value="DEAH_ATP_HELICASE"/>
    <property type="match status" value="1"/>
</dbReference>